<evidence type="ECO:0000256" key="3">
    <source>
        <dbReference type="ARBA" id="ARBA00022801"/>
    </source>
</evidence>
<dbReference type="GO" id="GO:0005737">
    <property type="term" value="C:cytoplasm"/>
    <property type="evidence" value="ECO:0007669"/>
    <property type="project" value="UniProtKB-SubCell"/>
</dbReference>
<dbReference type="AlphaFoldDB" id="A0A2J7QA37"/>
<dbReference type="HAMAP" id="MF_03117">
    <property type="entry name" value="Salvage_MtnC_euk"/>
    <property type="match status" value="1"/>
</dbReference>
<proteinExistence type="inferred from homology"/>
<keyword evidence="3 6" id="KW-0378">Hydrolase</keyword>
<dbReference type="STRING" id="105785.A0A2J7QA37"/>
<feature type="compositionally biased region" description="Basic and acidic residues" evidence="7">
    <location>
        <begin position="686"/>
        <end position="696"/>
    </location>
</feature>
<organism evidence="8 9">
    <name type="scientific">Cryptotermes secundus</name>
    <dbReference type="NCBI Taxonomy" id="105785"/>
    <lineage>
        <taxon>Eukaryota</taxon>
        <taxon>Metazoa</taxon>
        <taxon>Ecdysozoa</taxon>
        <taxon>Arthropoda</taxon>
        <taxon>Hexapoda</taxon>
        <taxon>Insecta</taxon>
        <taxon>Pterygota</taxon>
        <taxon>Neoptera</taxon>
        <taxon>Polyneoptera</taxon>
        <taxon>Dictyoptera</taxon>
        <taxon>Blattodea</taxon>
        <taxon>Blattoidea</taxon>
        <taxon>Termitoidae</taxon>
        <taxon>Kalotermitidae</taxon>
        <taxon>Cryptotermitinae</taxon>
        <taxon>Cryptotermes</taxon>
    </lineage>
</organism>
<evidence type="ECO:0000256" key="7">
    <source>
        <dbReference type="SAM" id="MobiDB-lite"/>
    </source>
</evidence>
<dbReference type="GO" id="GO:0000287">
    <property type="term" value="F:magnesium ion binding"/>
    <property type="evidence" value="ECO:0007669"/>
    <property type="project" value="UniProtKB-UniRule"/>
</dbReference>
<feature type="compositionally biased region" description="Polar residues" evidence="7">
    <location>
        <begin position="502"/>
        <end position="518"/>
    </location>
</feature>
<keyword evidence="5 6" id="KW-0486">Methionine biosynthesis</keyword>
<feature type="binding site" evidence="6">
    <location>
        <position position="29"/>
    </location>
    <ligand>
        <name>Mg(2+)</name>
        <dbReference type="ChEBI" id="CHEBI:18420"/>
    </ligand>
</feature>
<dbReference type="EC" id="3.1.3.77" evidence="6"/>
<evidence type="ECO:0000256" key="1">
    <source>
        <dbReference type="ARBA" id="ARBA00022605"/>
    </source>
</evidence>
<feature type="compositionally biased region" description="Polar residues" evidence="7">
    <location>
        <begin position="310"/>
        <end position="333"/>
    </location>
</feature>
<feature type="compositionally biased region" description="Basic and acidic residues" evidence="7">
    <location>
        <begin position="829"/>
        <end position="842"/>
    </location>
</feature>
<dbReference type="NCBIfam" id="TIGR01549">
    <property type="entry name" value="HAD-SF-IA-v1"/>
    <property type="match status" value="1"/>
</dbReference>
<comment type="catalytic activity">
    <reaction evidence="6">
        <text>5-methylsulfanyl-2,3-dioxopentyl phosphate + H2O = 1,2-dihydroxy-5-(methylsulfanyl)pent-1-en-3-one + phosphate</text>
        <dbReference type="Rhea" id="RHEA:21700"/>
        <dbReference type="ChEBI" id="CHEBI:15377"/>
        <dbReference type="ChEBI" id="CHEBI:43474"/>
        <dbReference type="ChEBI" id="CHEBI:49252"/>
        <dbReference type="ChEBI" id="CHEBI:58828"/>
        <dbReference type="EC" id="3.1.3.77"/>
    </reaction>
</comment>
<feature type="compositionally biased region" description="Basic and acidic residues" evidence="7">
    <location>
        <begin position="662"/>
        <end position="673"/>
    </location>
</feature>
<keyword evidence="6" id="KW-0963">Cytoplasm</keyword>
<comment type="caution">
    <text evidence="8">The sequence shown here is derived from an EMBL/GenBank/DDBJ whole genome shotgun (WGS) entry which is preliminary data.</text>
</comment>
<dbReference type="Proteomes" id="UP000235965">
    <property type="component" value="Unassembled WGS sequence"/>
</dbReference>
<dbReference type="InParanoid" id="A0A2J7QA37"/>
<gene>
    <name evidence="8" type="primary">ENOPH1_1</name>
    <name evidence="8" type="ORF">B7P43_G08151</name>
</gene>
<dbReference type="NCBIfam" id="TIGR01691">
    <property type="entry name" value="enolase-ppase"/>
    <property type="match status" value="1"/>
</dbReference>
<dbReference type="SFLD" id="SFLDG01129">
    <property type="entry name" value="C1.5:_HAD__Beta-PGM__Phosphata"/>
    <property type="match status" value="1"/>
</dbReference>
<evidence type="ECO:0000313" key="9">
    <source>
        <dbReference type="Proteomes" id="UP000235965"/>
    </source>
</evidence>
<dbReference type="FunFam" id="3.40.50.1000:FF:000079">
    <property type="entry name" value="Enolase-phosphatase E1"/>
    <property type="match status" value="1"/>
</dbReference>
<feature type="binding site" evidence="6">
    <location>
        <begin position="160"/>
        <end position="161"/>
    </location>
    <ligand>
        <name>substrate</name>
    </ligand>
</feature>
<dbReference type="InterPro" id="IPR036412">
    <property type="entry name" value="HAD-like_sf"/>
</dbReference>
<dbReference type="Pfam" id="PF00702">
    <property type="entry name" value="Hydrolase"/>
    <property type="match status" value="1"/>
</dbReference>
<comment type="subunit">
    <text evidence="6">Monomer.</text>
</comment>
<feature type="compositionally biased region" description="Basic and acidic residues" evidence="7">
    <location>
        <begin position="578"/>
        <end position="595"/>
    </location>
</feature>
<dbReference type="OrthoDB" id="272500at2759"/>
<feature type="region of interest" description="Disordered" evidence="7">
    <location>
        <begin position="438"/>
        <end position="866"/>
    </location>
</feature>
<dbReference type="HAMAP" id="MF_01681">
    <property type="entry name" value="Salvage_MtnC"/>
    <property type="match status" value="1"/>
</dbReference>
<dbReference type="GO" id="GO:0019509">
    <property type="term" value="P:L-methionine salvage from methylthioadenosine"/>
    <property type="evidence" value="ECO:0007669"/>
    <property type="project" value="UniProtKB-UniRule"/>
</dbReference>
<name>A0A2J7QA37_9NEOP</name>
<keyword evidence="9" id="KW-1185">Reference proteome</keyword>
<feature type="compositionally biased region" description="Basic and acidic residues" evidence="7">
    <location>
        <begin position="642"/>
        <end position="654"/>
    </location>
</feature>
<accession>A0A2J7QA37</accession>
<dbReference type="GO" id="GO:0005634">
    <property type="term" value="C:nucleus"/>
    <property type="evidence" value="ECO:0007669"/>
    <property type="project" value="UniProtKB-SubCell"/>
</dbReference>
<feature type="compositionally biased region" description="Basic and acidic residues" evidence="7">
    <location>
        <begin position="768"/>
        <end position="801"/>
    </location>
</feature>
<feature type="binding site" evidence="6">
    <location>
        <position position="219"/>
    </location>
    <ligand>
        <name>Mg(2+)</name>
        <dbReference type="ChEBI" id="CHEBI:18420"/>
    </ligand>
</feature>
<comment type="similarity">
    <text evidence="6">Belongs to the HAD-like hydrolase superfamily. MasA/MtnC family.</text>
</comment>
<feature type="binding site" evidence="6">
    <location>
        <position position="27"/>
    </location>
    <ligand>
        <name>Mg(2+)</name>
        <dbReference type="ChEBI" id="CHEBI:18420"/>
    </ligand>
</feature>
<evidence type="ECO:0000256" key="6">
    <source>
        <dbReference type="HAMAP-Rule" id="MF_03117"/>
    </source>
</evidence>
<dbReference type="InterPro" id="IPR006439">
    <property type="entry name" value="HAD-SF_hydro_IA"/>
</dbReference>
<dbReference type="SFLD" id="SFLDS00003">
    <property type="entry name" value="Haloacid_Dehalogenase"/>
    <property type="match status" value="1"/>
</dbReference>
<keyword evidence="1 6" id="KW-0028">Amino-acid biosynthesis</keyword>
<dbReference type="InterPro" id="IPR023214">
    <property type="entry name" value="HAD_sf"/>
</dbReference>
<comment type="function">
    <text evidence="6">Bifunctional enzyme that catalyzes the enolization of 2,3-diketo-5-methylthiopentyl-1-phosphate (DK-MTP-1-P) into the intermediate 2-hydroxy-3-keto-5-methylthiopentenyl-1-phosphate (HK-MTPenyl-1-P), which is then dephosphorylated to form the acireductone 1,2-dihydroxy-3-keto-5-methylthiopentene (DHK-MTPene).</text>
</comment>
<dbReference type="SFLD" id="SFLDG01133">
    <property type="entry name" value="C1.5.4:_Enolase-phosphatase_Li"/>
    <property type="match status" value="1"/>
</dbReference>
<comment type="subcellular location">
    <subcellularLocation>
        <location evidence="6">Cytoplasm</location>
    </subcellularLocation>
    <subcellularLocation>
        <location evidence="6">Nucleus</location>
    </subcellularLocation>
</comment>
<evidence type="ECO:0000256" key="2">
    <source>
        <dbReference type="ARBA" id="ARBA00022723"/>
    </source>
</evidence>
<dbReference type="SFLD" id="SFLDF00044">
    <property type="entry name" value="enolase-phosphatase"/>
    <property type="match status" value="1"/>
</dbReference>
<keyword evidence="4 6" id="KW-0460">Magnesium</keyword>
<dbReference type="PANTHER" id="PTHR20371">
    <property type="entry name" value="ENOLASE-PHOSPHATASE E1"/>
    <property type="match status" value="1"/>
</dbReference>
<comment type="pathway">
    <text evidence="6">Amino-acid biosynthesis; L-methionine biosynthesis via salvage pathway; L-methionine from S-methyl-5-thio-alpha-D-ribose 1-phosphate: step 4/6.</text>
</comment>
<dbReference type="UniPathway" id="UPA00904">
    <property type="reaction ID" value="UER00876"/>
</dbReference>
<reference evidence="8 9" key="1">
    <citation type="submission" date="2017-12" db="EMBL/GenBank/DDBJ databases">
        <title>Hemimetabolous genomes reveal molecular basis of termite eusociality.</title>
        <authorList>
            <person name="Harrison M.C."/>
            <person name="Jongepier E."/>
            <person name="Robertson H.M."/>
            <person name="Arning N."/>
            <person name="Bitard-Feildel T."/>
            <person name="Chao H."/>
            <person name="Childers C.P."/>
            <person name="Dinh H."/>
            <person name="Doddapaneni H."/>
            <person name="Dugan S."/>
            <person name="Gowin J."/>
            <person name="Greiner C."/>
            <person name="Han Y."/>
            <person name="Hu H."/>
            <person name="Hughes D.S.T."/>
            <person name="Huylmans A.-K."/>
            <person name="Kemena C."/>
            <person name="Kremer L.P.M."/>
            <person name="Lee S.L."/>
            <person name="Lopez-Ezquerra A."/>
            <person name="Mallet L."/>
            <person name="Monroy-Kuhn J.M."/>
            <person name="Moser A."/>
            <person name="Murali S.C."/>
            <person name="Muzny D.M."/>
            <person name="Otani S."/>
            <person name="Piulachs M.-D."/>
            <person name="Poelchau M."/>
            <person name="Qu J."/>
            <person name="Schaub F."/>
            <person name="Wada-Katsumata A."/>
            <person name="Worley K.C."/>
            <person name="Xie Q."/>
            <person name="Ylla G."/>
            <person name="Poulsen M."/>
            <person name="Gibbs R.A."/>
            <person name="Schal C."/>
            <person name="Richards S."/>
            <person name="Belles X."/>
            <person name="Korb J."/>
            <person name="Bornberg-Bauer E."/>
        </authorList>
    </citation>
    <scope>NUCLEOTIDE SEQUENCE [LARGE SCALE GENOMIC DNA]</scope>
    <source>
        <tissue evidence="8">Whole body</tissue>
    </source>
</reference>
<protein>
    <recommendedName>
        <fullName evidence="6">Enolase-phosphatase E1</fullName>
        <ecNumber evidence="6">3.1.3.77</ecNumber>
    </recommendedName>
    <alternativeName>
        <fullName evidence="6">2,3-diketo-5-methylthio-1-phosphopentane phosphatase</fullName>
    </alternativeName>
</protein>
<feature type="compositionally biased region" description="Basic and acidic residues" evidence="7">
    <location>
        <begin position="607"/>
        <end position="623"/>
    </location>
</feature>
<dbReference type="GO" id="GO:0043874">
    <property type="term" value="F:acireductone synthase activity"/>
    <property type="evidence" value="ECO:0007669"/>
    <property type="project" value="UniProtKB-EC"/>
</dbReference>
<feature type="compositionally biased region" description="Acidic residues" evidence="7">
    <location>
        <begin position="565"/>
        <end position="576"/>
    </location>
</feature>
<dbReference type="SUPFAM" id="SSF56784">
    <property type="entry name" value="HAD-like"/>
    <property type="match status" value="1"/>
</dbReference>
<keyword evidence="2 6" id="KW-0479">Metal-binding</keyword>
<dbReference type="Gene3D" id="3.40.50.1000">
    <property type="entry name" value="HAD superfamily/HAD-like"/>
    <property type="match status" value="1"/>
</dbReference>
<dbReference type="CDD" id="cd01629">
    <property type="entry name" value="HAD_EP"/>
    <property type="match status" value="1"/>
</dbReference>
<dbReference type="Gene3D" id="1.10.720.60">
    <property type="match status" value="1"/>
</dbReference>
<feature type="binding site" evidence="6">
    <location>
        <position position="194"/>
    </location>
    <ligand>
        <name>substrate</name>
    </ligand>
</feature>
<dbReference type="EMBL" id="NEVH01016336">
    <property type="protein sequence ID" value="PNF25459.1"/>
    <property type="molecule type" value="Genomic_DNA"/>
</dbReference>
<dbReference type="PANTHER" id="PTHR20371:SF1">
    <property type="entry name" value="ENOLASE-PHOSPHATASE E1"/>
    <property type="match status" value="1"/>
</dbReference>
<sequence>MSAMAVGEKRVKSIDDSFQNASKVLVDIEGTTTSISFVKDTLFPYIRSNLQSYLKAHWNDAEFQQDLLLLKEQAKQDEADKVDGAVLIPEDNEDNTMEAVAKNVLWQMDLDRKTKALKQLQGHIMREGYKNGNLKGHVYSDVVPALKSWAHSGRRIYVYSSGSVEAQKLLFGHSEEGDLLDLFAGHFDTEVGPKVEPDSYVNIVKKLDCRSEDIVFLTDVPREAEAAQKAGLKAVIVVREGTELLTEEDKVSFPVIKSFHDFVFEASAKRKKMCTNDESPANGPISETSESSITEKNKAVKKTEEVSPESAGSGNTVSSSDCEMMDVSSNDAQVTDMEPDKTKIESQSTDDKTMAVEDSDTKESEKVELEPDDSEVCKTESSAPESKTVGAPDVEKESPKVCSENAEECDGKEVSVTSLTKLSAEVSKVDIDVKLNDSKADKKDSEAGETEVDIKGIPANEEETKVDAEETEAVGMSTKDKNVEVRISENDSRDGAELETVSGGSKNKSVGTISNCLESESGALETGSEEGKIDSCDEVAEVNAGDKKKFCDSRSASGDVKGDSCNEDANLEETEADTQNKKTDVNNTETEEKMETNTTEIENVKGINDEDVKDTEKNDRDTLAAEMEDEITEEMESSAKLGKNDVALKKKIDMESGGTANGREKGENTKPSEDLSVSEESGVTKSESEVATKTESDILNQTSEKQSDIDFSADASPENTDASPEESKTEGISEDPESTDKMLQDKMEDVSDAVKNEDSELLATSDNDTVKEDANANEDTKPLDSKNEGDEESKTAEDTAKENGLAFTTENGKGDVTNKCPDTEQNGEVTDKEQDVKIKKLSIDGSGNTSMTKDDVATPAVASGSS</sequence>
<dbReference type="InterPro" id="IPR027511">
    <property type="entry name" value="ENOPH1_eukaryotes"/>
</dbReference>
<keyword evidence="6" id="KW-0539">Nucleus</keyword>
<evidence type="ECO:0000313" key="8">
    <source>
        <dbReference type="EMBL" id="PNF25460.1"/>
    </source>
</evidence>
<dbReference type="InterPro" id="IPR023943">
    <property type="entry name" value="Enolase-ppase_E1"/>
</dbReference>
<feature type="compositionally biased region" description="Basic and acidic residues" evidence="7">
    <location>
        <begin position="338"/>
        <end position="369"/>
    </location>
</feature>
<feature type="region of interest" description="Disordered" evidence="7">
    <location>
        <begin position="274"/>
        <end position="405"/>
    </location>
</feature>
<evidence type="ECO:0000256" key="5">
    <source>
        <dbReference type="ARBA" id="ARBA00023167"/>
    </source>
</evidence>
<feature type="compositionally biased region" description="Acidic residues" evidence="7">
    <location>
        <begin position="626"/>
        <end position="636"/>
    </location>
</feature>
<evidence type="ECO:0000256" key="4">
    <source>
        <dbReference type="ARBA" id="ARBA00022842"/>
    </source>
</evidence>
<comment type="cofactor">
    <cofactor evidence="6">
        <name>Mg(2+)</name>
        <dbReference type="ChEBI" id="CHEBI:18420"/>
    </cofactor>
    <text evidence="6">Binds 1 Mg(2+) ion per subunit.</text>
</comment>
<feature type="compositionally biased region" description="Basic and acidic residues" evidence="7">
    <location>
        <begin position="293"/>
        <end position="305"/>
    </location>
</feature>
<dbReference type="EMBL" id="NEVH01016336">
    <property type="protein sequence ID" value="PNF25460.1"/>
    <property type="molecule type" value="Genomic_DNA"/>
</dbReference>
<comment type="pathway">
    <text evidence="6">Amino-acid biosynthesis; L-methionine biosynthesis via salvage pathway; L-methionine from S-methyl-5-thio-alpha-D-ribose 1-phosphate: step 3/6.</text>
</comment>
<feature type="compositionally biased region" description="Basic and acidic residues" evidence="7">
    <location>
        <begin position="478"/>
        <end position="496"/>
    </location>
</feature>
<feature type="compositionally biased region" description="Basic and acidic residues" evidence="7">
    <location>
        <begin position="738"/>
        <end position="758"/>
    </location>
</feature>